<dbReference type="Gene3D" id="6.10.250.2410">
    <property type="match status" value="1"/>
</dbReference>
<dbReference type="GO" id="GO:0051301">
    <property type="term" value="P:cell division"/>
    <property type="evidence" value="ECO:0007669"/>
    <property type="project" value="UniProtKB-KW"/>
</dbReference>
<keyword evidence="3" id="KW-0132">Cell division</keyword>
<evidence type="ECO:0000313" key="4">
    <source>
        <dbReference type="EMBL" id="KRN03650.1"/>
    </source>
</evidence>
<evidence type="ECO:0000256" key="3">
    <source>
        <dbReference type="HAMAP-Rule" id="MF_01805"/>
    </source>
</evidence>
<dbReference type="Pfam" id="PF02616">
    <property type="entry name" value="SMC_ScpA"/>
    <property type="match status" value="1"/>
</dbReference>
<evidence type="ECO:0000256" key="2">
    <source>
        <dbReference type="ARBA" id="ARBA00044777"/>
    </source>
</evidence>
<dbReference type="PANTHER" id="PTHR33969">
    <property type="entry name" value="SEGREGATION AND CONDENSATION PROTEIN A"/>
    <property type="match status" value="1"/>
</dbReference>
<accession>A0A0R2DHS2</accession>
<evidence type="ECO:0000313" key="5">
    <source>
        <dbReference type="Proteomes" id="UP000051378"/>
    </source>
</evidence>
<comment type="caution">
    <text evidence="4">The sequence shown here is derived from an EMBL/GenBank/DDBJ whole genome shotgun (WGS) entry which is preliminary data.</text>
</comment>
<dbReference type="PANTHER" id="PTHR33969:SF2">
    <property type="entry name" value="SEGREGATION AND CONDENSATION PROTEIN A"/>
    <property type="match status" value="1"/>
</dbReference>
<comment type="function">
    <text evidence="3">Participates in chromosomal partition during cell division. May act via the formation of a condensin-like complex containing Smc and ScpB that pull DNA away from mid-cell into both cell halves.</text>
</comment>
<keyword evidence="3" id="KW-0963">Cytoplasm</keyword>
<keyword evidence="3" id="KW-0131">Cell cycle</keyword>
<keyword evidence="5" id="KW-1185">Reference proteome</keyword>
<dbReference type="GO" id="GO:0006260">
    <property type="term" value="P:DNA replication"/>
    <property type="evidence" value="ECO:0007669"/>
    <property type="project" value="UniProtKB-UniRule"/>
</dbReference>
<comment type="similarity">
    <text evidence="3">Belongs to the ScpA family.</text>
</comment>
<organism evidence="4 5">
    <name type="scientific">Holzapfeliella floricola DSM 23037 = JCM 16512</name>
    <dbReference type="NCBI Taxonomy" id="1423744"/>
    <lineage>
        <taxon>Bacteria</taxon>
        <taxon>Bacillati</taxon>
        <taxon>Bacillota</taxon>
        <taxon>Bacilli</taxon>
        <taxon>Lactobacillales</taxon>
        <taxon>Lactobacillaceae</taxon>
        <taxon>Holzapfeliella</taxon>
    </lineage>
</organism>
<dbReference type="HAMAP" id="MF_01805">
    <property type="entry name" value="ScpA"/>
    <property type="match status" value="1"/>
</dbReference>
<proteinExistence type="inferred from homology"/>
<dbReference type="STRING" id="1423744.FC86_GL000757"/>
<evidence type="ECO:0000256" key="1">
    <source>
        <dbReference type="ARBA" id="ARBA00022829"/>
    </source>
</evidence>
<comment type="subunit">
    <text evidence="3">Component of a cohesin-like complex composed of ScpA, ScpB and the Smc homodimer, in which ScpA and ScpB bind to the head domain of Smc. The presence of the three proteins is required for the association of the complex with DNA.</text>
</comment>
<protein>
    <recommendedName>
        <fullName evidence="2 3">Segregation and condensation protein A</fullName>
    </recommendedName>
</protein>
<dbReference type="Proteomes" id="UP000051378">
    <property type="component" value="Unassembled WGS sequence"/>
</dbReference>
<dbReference type="InterPro" id="IPR003768">
    <property type="entry name" value="ScpA"/>
</dbReference>
<keyword evidence="1 3" id="KW-0159">Chromosome partition</keyword>
<dbReference type="GO" id="GO:0005737">
    <property type="term" value="C:cytoplasm"/>
    <property type="evidence" value="ECO:0007669"/>
    <property type="project" value="UniProtKB-SubCell"/>
</dbReference>
<gene>
    <name evidence="3" type="primary">scpA</name>
    <name evidence="4" type="ORF">FC86_GL000757</name>
</gene>
<sequence>MPNFEGPLDLLLHLIKVQELDIYDIPIAEITKQYLDYLEKMQQRQLEIAGEYFIMASTLLKIKSDVLLPKNDFEEQTSNDILDPRQELVDQLLTYEIYQNTAHYLANKLEKQPLVFSKEISEVPENYSKKLVDGEVKPQKLADIFSLLLKKAKAEKLTLTKIKPDQFDIKDQVNLILNHFRTTSSFSFFDFVSEIQVKSVNHVVALFLAILELSKNQKISVSQVNQNDDFLVFQKGDN</sequence>
<dbReference type="EMBL" id="AYZL01000020">
    <property type="protein sequence ID" value="KRN03650.1"/>
    <property type="molecule type" value="Genomic_DNA"/>
</dbReference>
<comment type="subcellular location">
    <subcellularLocation>
        <location evidence="3">Cytoplasm</location>
    </subcellularLocation>
    <text evidence="3">Associated with two foci at the outer edges of the nucleoid region in young cells, and at four foci within both cell halves in older cells.</text>
</comment>
<name>A0A0R2DHS2_9LACO</name>
<reference evidence="4 5" key="1">
    <citation type="journal article" date="2015" name="Genome Announc.">
        <title>Expanding the biotechnology potential of lactobacilli through comparative genomics of 213 strains and associated genera.</title>
        <authorList>
            <person name="Sun Z."/>
            <person name="Harris H.M."/>
            <person name="McCann A."/>
            <person name="Guo C."/>
            <person name="Argimon S."/>
            <person name="Zhang W."/>
            <person name="Yang X."/>
            <person name="Jeffery I.B."/>
            <person name="Cooney J.C."/>
            <person name="Kagawa T.F."/>
            <person name="Liu W."/>
            <person name="Song Y."/>
            <person name="Salvetti E."/>
            <person name="Wrobel A."/>
            <person name="Rasinkangas P."/>
            <person name="Parkhill J."/>
            <person name="Rea M.C."/>
            <person name="O'Sullivan O."/>
            <person name="Ritari J."/>
            <person name="Douillard F.P."/>
            <person name="Paul Ross R."/>
            <person name="Yang R."/>
            <person name="Briner A.E."/>
            <person name="Felis G.E."/>
            <person name="de Vos W.M."/>
            <person name="Barrangou R."/>
            <person name="Klaenhammer T.R."/>
            <person name="Caufield P.W."/>
            <person name="Cui Y."/>
            <person name="Zhang H."/>
            <person name="O'Toole P.W."/>
        </authorList>
    </citation>
    <scope>NUCLEOTIDE SEQUENCE [LARGE SCALE GENOMIC DNA]</scope>
    <source>
        <strain evidence="4 5">DSM 23037</strain>
    </source>
</reference>
<dbReference type="AlphaFoldDB" id="A0A0R2DHS2"/>
<dbReference type="PATRIC" id="fig|1423744.4.peg.777"/>
<dbReference type="GO" id="GO:0007059">
    <property type="term" value="P:chromosome segregation"/>
    <property type="evidence" value="ECO:0007669"/>
    <property type="project" value="UniProtKB-UniRule"/>
</dbReference>